<name>A0A085M2V2_9BILA</name>
<reference evidence="1 2" key="1">
    <citation type="journal article" date="2014" name="Nat. Genet.">
        <title>Genome and transcriptome of the porcine whipworm Trichuris suis.</title>
        <authorList>
            <person name="Jex A.R."/>
            <person name="Nejsum P."/>
            <person name="Schwarz E.M."/>
            <person name="Hu L."/>
            <person name="Young N.D."/>
            <person name="Hall R.S."/>
            <person name="Korhonen P.K."/>
            <person name="Liao S."/>
            <person name="Thamsborg S."/>
            <person name="Xia J."/>
            <person name="Xu P."/>
            <person name="Wang S."/>
            <person name="Scheerlinck J.P."/>
            <person name="Hofmann A."/>
            <person name="Sternberg P.W."/>
            <person name="Wang J."/>
            <person name="Gasser R.B."/>
        </authorList>
    </citation>
    <scope>NUCLEOTIDE SEQUENCE [LARGE SCALE GENOMIC DNA]</scope>
    <source>
        <strain evidence="1">DCEP-RM93M</strain>
    </source>
</reference>
<sequence>MLACHAGDPGSIPGRRNVLLEEAEKVELTDNHSYKCKYHMTPYDNLNSPTSVRRVDLMDIFTSISGGARSTVPFLGNLTG</sequence>
<keyword evidence="2" id="KW-1185">Reference proteome</keyword>
<dbReference type="AlphaFoldDB" id="A0A085M2V2"/>
<organism evidence="1 2">
    <name type="scientific">Trichuris suis</name>
    <name type="common">pig whipworm</name>
    <dbReference type="NCBI Taxonomy" id="68888"/>
    <lineage>
        <taxon>Eukaryota</taxon>
        <taxon>Metazoa</taxon>
        <taxon>Ecdysozoa</taxon>
        <taxon>Nematoda</taxon>
        <taxon>Enoplea</taxon>
        <taxon>Dorylaimia</taxon>
        <taxon>Trichinellida</taxon>
        <taxon>Trichuridae</taxon>
        <taxon>Trichuris</taxon>
    </lineage>
</organism>
<accession>A0A085M2V2</accession>
<dbReference type="EMBL" id="KL363238">
    <property type="protein sequence ID" value="KFD51548.1"/>
    <property type="molecule type" value="Genomic_DNA"/>
</dbReference>
<dbReference type="Proteomes" id="UP000030764">
    <property type="component" value="Unassembled WGS sequence"/>
</dbReference>
<evidence type="ECO:0000313" key="2">
    <source>
        <dbReference type="Proteomes" id="UP000030764"/>
    </source>
</evidence>
<proteinExistence type="predicted"/>
<protein>
    <submittedName>
        <fullName evidence="1">Uncharacterized protein</fullName>
    </submittedName>
</protein>
<evidence type="ECO:0000313" key="1">
    <source>
        <dbReference type="EMBL" id="KFD51548.1"/>
    </source>
</evidence>
<gene>
    <name evidence="1" type="ORF">M513_07598</name>
</gene>